<dbReference type="GO" id="GO:0005524">
    <property type="term" value="F:ATP binding"/>
    <property type="evidence" value="ECO:0007669"/>
    <property type="project" value="UniProtKB-KW"/>
</dbReference>
<dbReference type="GO" id="GO:0006635">
    <property type="term" value="P:fatty acid beta-oxidation"/>
    <property type="evidence" value="ECO:0007669"/>
    <property type="project" value="TreeGrafter"/>
</dbReference>
<protein>
    <submittedName>
        <fullName evidence="6">ATP-binding cassette</fullName>
    </submittedName>
</protein>
<gene>
    <name evidence="6" type="ORF">LIER_21510</name>
</gene>
<dbReference type="Proteomes" id="UP001454036">
    <property type="component" value="Unassembled WGS sequence"/>
</dbReference>
<keyword evidence="3" id="KW-1133">Transmembrane helix</keyword>
<name>A0AAV3QTE8_LITER</name>
<dbReference type="InterPro" id="IPR050835">
    <property type="entry name" value="ABC_transporter_sub-D"/>
</dbReference>
<keyword evidence="6" id="KW-0547">Nucleotide-binding</keyword>
<accession>A0AAV3QTE8</accession>
<dbReference type="PANTHER" id="PTHR11384">
    <property type="entry name" value="ATP-BINDING CASSETTE, SUB-FAMILY D MEMBER"/>
    <property type="match status" value="1"/>
</dbReference>
<dbReference type="InterPro" id="IPR011527">
    <property type="entry name" value="ABC1_TM_dom"/>
</dbReference>
<dbReference type="GO" id="GO:0007031">
    <property type="term" value="P:peroxisome organization"/>
    <property type="evidence" value="ECO:0007669"/>
    <property type="project" value="TreeGrafter"/>
</dbReference>
<dbReference type="PANTHER" id="PTHR11384:SF56">
    <property type="entry name" value="ABC TRANSPORTER D FAMILY MEMBER 1"/>
    <property type="match status" value="1"/>
</dbReference>
<dbReference type="GO" id="GO:0005324">
    <property type="term" value="F:long-chain fatty acid transmembrane transporter activity"/>
    <property type="evidence" value="ECO:0007669"/>
    <property type="project" value="TreeGrafter"/>
</dbReference>
<dbReference type="GO" id="GO:0042760">
    <property type="term" value="P:very long-chain fatty acid catabolic process"/>
    <property type="evidence" value="ECO:0007669"/>
    <property type="project" value="TreeGrafter"/>
</dbReference>
<evidence type="ECO:0000256" key="1">
    <source>
        <dbReference type="ARBA" id="ARBA00022448"/>
    </source>
</evidence>
<evidence type="ECO:0000313" key="7">
    <source>
        <dbReference type="Proteomes" id="UP001454036"/>
    </source>
</evidence>
<feature type="domain" description="ABC transmembrane type-1" evidence="5">
    <location>
        <begin position="9"/>
        <end position="102"/>
    </location>
</feature>
<keyword evidence="4" id="KW-0472">Membrane</keyword>
<evidence type="ECO:0000256" key="2">
    <source>
        <dbReference type="ARBA" id="ARBA00022692"/>
    </source>
</evidence>
<reference evidence="6 7" key="1">
    <citation type="submission" date="2024-01" db="EMBL/GenBank/DDBJ databases">
        <title>The complete chloroplast genome sequence of Lithospermum erythrorhizon: insights into the phylogenetic relationship among Boraginaceae species and the maternal lineages of purple gromwells.</title>
        <authorList>
            <person name="Okada T."/>
            <person name="Watanabe K."/>
        </authorList>
    </citation>
    <scope>NUCLEOTIDE SEQUENCE [LARGE SCALE GENOMIC DNA]</scope>
</reference>
<proteinExistence type="predicted"/>
<keyword evidence="2" id="KW-0812">Transmembrane</keyword>
<evidence type="ECO:0000259" key="5">
    <source>
        <dbReference type="Pfam" id="PF06472"/>
    </source>
</evidence>
<evidence type="ECO:0000256" key="3">
    <source>
        <dbReference type="ARBA" id="ARBA00022989"/>
    </source>
</evidence>
<evidence type="ECO:0000313" key="6">
    <source>
        <dbReference type="EMBL" id="GAA0166333.1"/>
    </source>
</evidence>
<keyword evidence="6" id="KW-0067">ATP-binding</keyword>
<dbReference type="GO" id="GO:0015910">
    <property type="term" value="P:long-chain fatty acid import into peroxisome"/>
    <property type="evidence" value="ECO:0007669"/>
    <property type="project" value="TreeGrafter"/>
</dbReference>
<sequence length="132" mass="14578">MKSALDPQRAQLLAVAIIVMSRTWTSDRIASLNGTTVKFVLEQDKAAFIRLIGISVLQSAASSFIAPSLRYLTVLLALGWRIRLTKHLLKHYMKNNAYYKAFTAIEVGGGGGVRMLAVRVVGKKKAWDGEEE</sequence>
<dbReference type="GO" id="GO:0140359">
    <property type="term" value="F:ABC-type transporter activity"/>
    <property type="evidence" value="ECO:0007669"/>
    <property type="project" value="InterPro"/>
</dbReference>
<keyword evidence="1" id="KW-0813">Transport</keyword>
<keyword evidence="7" id="KW-1185">Reference proteome</keyword>
<comment type="caution">
    <text evidence="6">The sequence shown here is derived from an EMBL/GenBank/DDBJ whole genome shotgun (WGS) entry which is preliminary data.</text>
</comment>
<dbReference type="Pfam" id="PF06472">
    <property type="entry name" value="ABC_membrane_2"/>
    <property type="match status" value="1"/>
</dbReference>
<dbReference type="GO" id="GO:0005778">
    <property type="term" value="C:peroxisomal membrane"/>
    <property type="evidence" value="ECO:0007669"/>
    <property type="project" value="TreeGrafter"/>
</dbReference>
<organism evidence="6 7">
    <name type="scientific">Lithospermum erythrorhizon</name>
    <name type="common">Purple gromwell</name>
    <name type="synonym">Lithospermum officinale var. erythrorhizon</name>
    <dbReference type="NCBI Taxonomy" id="34254"/>
    <lineage>
        <taxon>Eukaryota</taxon>
        <taxon>Viridiplantae</taxon>
        <taxon>Streptophyta</taxon>
        <taxon>Embryophyta</taxon>
        <taxon>Tracheophyta</taxon>
        <taxon>Spermatophyta</taxon>
        <taxon>Magnoliopsida</taxon>
        <taxon>eudicotyledons</taxon>
        <taxon>Gunneridae</taxon>
        <taxon>Pentapetalae</taxon>
        <taxon>asterids</taxon>
        <taxon>lamiids</taxon>
        <taxon>Boraginales</taxon>
        <taxon>Boraginaceae</taxon>
        <taxon>Boraginoideae</taxon>
        <taxon>Lithospermeae</taxon>
        <taxon>Lithospermum</taxon>
    </lineage>
</organism>
<dbReference type="AlphaFoldDB" id="A0AAV3QTE8"/>
<dbReference type="EMBL" id="BAABME010005691">
    <property type="protein sequence ID" value="GAA0166333.1"/>
    <property type="molecule type" value="Genomic_DNA"/>
</dbReference>
<evidence type="ECO:0000256" key="4">
    <source>
        <dbReference type="ARBA" id="ARBA00023136"/>
    </source>
</evidence>